<reference evidence="2" key="1">
    <citation type="journal article" date="2020" name="mSystems">
        <title>Genome- and Community-Level Interaction Insights into Carbon Utilization and Element Cycling Functions of Hydrothermarchaeota in Hydrothermal Sediment.</title>
        <authorList>
            <person name="Zhou Z."/>
            <person name="Liu Y."/>
            <person name="Xu W."/>
            <person name="Pan J."/>
            <person name="Luo Z.H."/>
            <person name="Li M."/>
        </authorList>
    </citation>
    <scope>NUCLEOTIDE SEQUENCE [LARGE SCALE GENOMIC DNA]</scope>
    <source>
        <strain evidence="2">SpSt-508</strain>
    </source>
</reference>
<name>A0A7C4QS10_9PLAN</name>
<feature type="compositionally biased region" description="Basic and acidic residues" evidence="1">
    <location>
        <begin position="10"/>
        <end position="46"/>
    </location>
</feature>
<feature type="compositionally biased region" description="Polar residues" evidence="1">
    <location>
        <begin position="89"/>
        <end position="99"/>
    </location>
</feature>
<feature type="region of interest" description="Disordered" evidence="1">
    <location>
        <begin position="1"/>
        <end position="117"/>
    </location>
</feature>
<feature type="compositionally biased region" description="Basic and acidic residues" evidence="1">
    <location>
        <begin position="175"/>
        <end position="200"/>
    </location>
</feature>
<accession>A0A7C4QS10</accession>
<feature type="region of interest" description="Disordered" evidence="1">
    <location>
        <begin position="134"/>
        <end position="229"/>
    </location>
</feature>
<sequence>MPRTPLDGLRQGDLRQGDLRQDDLRQDDLRQDDLRQDDLRQDDLRQAESSSGPEASSNVRRQIAGGGDPPGNEKAVTRRKMKKGAGPDTGTSPFRSVNSGCRRVGQSSRRADWGTVGQIRPREGRAVLPACETRLRGVGGLPSDFVSRSRFRGPTRDPQPVGRRRAQGVLSGSRLPREPRRSVPWEPRRSGPREPHTSERRRSRRARSSGSSCTYPSPWRTSPSGPSAS</sequence>
<dbReference type="EMBL" id="DSVQ01000015">
    <property type="protein sequence ID" value="HGT39986.1"/>
    <property type="molecule type" value="Genomic_DNA"/>
</dbReference>
<feature type="compositionally biased region" description="Polar residues" evidence="1">
    <location>
        <begin position="213"/>
        <end position="229"/>
    </location>
</feature>
<protein>
    <recommendedName>
        <fullName evidence="3">Pentapeptide repeat-containing protein</fullName>
    </recommendedName>
</protein>
<organism evidence="2">
    <name type="scientific">Schlesneria paludicola</name>
    <dbReference type="NCBI Taxonomy" id="360056"/>
    <lineage>
        <taxon>Bacteria</taxon>
        <taxon>Pseudomonadati</taxon>
        <taxon>Planctomycetota</taxon>
        <taxon>Planctomycetia</taxon>
        <taxon>Planctomycetales</taxon>
        <taxon>Planctomycetaceae</taxon>
        <taxon>Schlesneria</taxon>
    </lineage>
</organism>
<comment type="caution">
    <text evidence="2">The sequence shown here is derived from an EMBL/GenBank/DDBJ whole genome shotgun (WGS) entry which is preliminary data.</text>
</comment>
<gene>
    <name evidence="2" type="ORF">ENS64_12100</name>
</gene>
<evidence type="ECO:0008006" key="3">
    <source>
        <dbReference type="Google" id="ProtNLM"/>
    </source>
</evidence>
<proteinExistence type="predicted"/>
<evidence type="ECO:0000256" key="1">
    <source>
        <dbReference type="SAM" id="MobiDB-lite"/>
    </source>
</evidence>
<feature type="compositionally biased region" description="Polar residues" evidence="1">
    <location>
        <begin position="47"/>
        <end position="60"/>
    </location>
</feature>
<evidence type="ECO:0000313" key="2">
    <source>
        <dbReference type="EMBL" id="HGT39986.1"/>
    </source>
</evidence>
<dbReference type="AlphaFoldDB" id="A0A7C4QS10"/>